<dbReference type="EMBL" id="JAUEPT010000004">
    <property type="protein sequence ID" value="KAK0452276.1"/>
    <property type="molecule type" value="Genomic_DNA"/>
</dbReference>
<accession>A0AA39K2P3</accession>
<dbReference type="Pfam" id="PF05705">
    <property type="entry name" value="DUF829"/>
    <property type="match status" value="1"/>
</dbReference>
<dbReference type="PANTHER" id="PTHR12265">
    <property type="entry name" value="TRANSMEMBRANE PROTEIN 53"/>
    <property type="match status" value="1"/>
</dbReference>
<dbReference type="Proteomes" id="UP001175226">
    <property type="component" value="Unassembled WGS sequence"/>
</dbReference>
<dbReference type="InterPro" id="IPR029058">
    <property type="entry name" value="AB_hydrolase_fold"/>
</dbReference>
<comment type="caution">
    <text evidence="8">The sequence shown here is derived from an EMBL/GenBank/DDBJ whole genome shotgun (WGS) entry which is preliminary data.</text>
</comment>
<evidence type="ECO:0000256" key="2">
    <source>
        <dbReference type="ARBA" id="ARBA00022692"/>
    </source>
</evidence>
<dbReference type="GO" id="GO:0005640">
    <property type="term" value="C:nuclear outer membrane"/>
    <property type="evidence" value="ECO:0007669"/>
    <property type="project" value="UniProtKB-SubCell"/>
</dbReference>
<evidence type="ECO:0000313" key="9">
    <source>
        <dbReference type="Proteomes" id="UP001175226"/>
    </source>
</evidence>
<keyword evidence="5" id="KW-0539">Nucleus</keyword>
<evidence type="ECO:0000313" key="8">
    <source>
        <dbReference type="EMBL" id="KAK0452276.1"/>
    </source>
</evidence>
<evidence type="ECO:0000256" key="3">
    <source>
        <dbReference type="ARBA" id="ARBA00022989"/>
    </source>
</evidence>
<evidence type="ECO:0008006" key="10">
    <source>
        <dbReference type="Google" id="ProtNLM"/>
    </source>
</evidence>
<keyword evidence="4 7" id="KW-0472">Membrane</keyword>
<evidence type="ECO:0000256" key="7">
    <source>
        <dbReference type="SAM" id="Phobius"/>
    </source>
</evidence>
<keyword evidence="3 7" id="KW-1133">Transmembrane helix</keyword>
<evidence type="ECO:0000256" key="4">
    <source>
        <dbReference type="ARBA" id="ARBA00023136"/>
    </source>
</evidence>
<dbReference type="AlphaFoldDB" id="A0AA39K2P3"/>
<gene>
    <name evidence="8" type="ORF">EV421DRAFT_889377</name>
</gene>
<keyword evidence="9" id="KW-1185">Reference proteome</keyword>
<evidence type="ECO:0000256" key="1">
    <source>
        <dbReference type="ARBA" id="ARBA00007387"/>
    </source>
</evidence>
<organism evidence="8 9">
    <name type="scientific">Armillaria borealis</name>
    <dbReference type="NCBI Taxonomy" id="47425"/>
    <lineage>
        <taxon>Eukaryota</taxon>
        <taxon>Fungi</taxon>
        <taxon>Dikarya</taxon>
        <taxon>Basidiomycota</taxon>
        <taxon>Agaricomycotina</taxon>
        <taxon>Agaricomycetes</taxon>
        <taxon>Agaricomycetidae</taxon>
        <taxon>Agaricales</taxon>
        <taxon>Marasmiineae</taxon>
        <taxon>Physalacriaceae</taxon>
        <taxon>Armillaria</taxon>
    </lineage>
</organism>
<reference evidence="8" key="1">
    <citation type="submission" date="2023-06" db="EMBL/GenBank/DDBJ databases">
        <authorList>
            <consortium name="Lawrence Berkeley National Laboratory"/>
            <person name="Ahrendt S."/>
            <person name="Sahu N."/>
            <person name="Indic B."/>
            <person name="Wong-Bajracharya J."/>
            <person name="Merenyi Z."/>
            <person name="Ke H.-M."/>
            <person name="Monk M."/>
            <person name="Kocsube S."/>
            <person name="Drula E."/>
            <person name="Lipzen A."/>
            <person name="Balint B."/>
            <person name="Henrissat B."/>
            <person name="Andreopoulos B."/>
            <person name="Martin F.M."/>
            <person name="Harder C.B."/>
            <person name="Rigling D."/>
            <person name="Ford K.L."/>
            <person name="Foster G.D."/>
            <person name="Pangilinan J."/>
            <person name="Papanicolaou A."/>
            <person name="Barry K."/>
            <person name="LaButti K."/>
            <person name="Viragh M."/>
            <person name="Koriabine M."/>
            <person name="Yan M."/>
            <person name="Riley R."/>
            <person name="Champramary S."/>
            <person name="Plett K.L."/>
            <person name="Tsai I.J."/>
            <person name="Slot J."/>
            <person name="Sipos G."/>
            <person name="Plett J."/>
            <person name="Nagy L.G."/>
            <person name="Grigoriev I.V."/>
        </authorList>
    </citation>
    <scope>NUCLEOTIDE SEQUENCE</scope>
    <source>
        <strain evidence="8">FPL87.14</strain>
    </source>
</reference>
<name>A0AA39K2P3_9AGAR</name>
<dbReference type="SUPFAM" id="SSF53474">
    <property type="entry name" value="alpha/beta-Hydrolases"/>
    <property type="match status" value="1"/>
</dbReference>
<evidence type="ECO:0000256" key="5">
    <source>
        <dbReference type="ARBA" id="ARBA00023242"/>
    </source>
</evidence>
<keyword evidence="2 7" id="KW-0812">Transmembrane</keyword>
<comment type="similarity">
    <text evidence="1">Belongs to the TMEM53 family.</text>
</comment>
<dbReference type="InterPro" id="IPR008547">
    <property type="entry name" value="DUF829_TMEM53"/>
</dbReference>
<proteinExistence type="inferred from homology"/>
<feature type="transmembrane region" description="Helical" evidence="7">
    <location>
        <begin position="197"/>
        <end position="216"/>
    </location>
</feature>
<dbReference type="Gene3D" id="3.40.50.1820">
    <property type="entry name" value="alpha/beta hydrolase"/>
    <property type="match status" value="1"/>
</dbReference>
<sequence length="317" mass="35428">MPVKDTFRPLSLIMSSREESEFIKLGSDVYLRKGNAEDAHGRESPNIILVCGWMGAQLRHIQKYTKAYEQLYPGATQILIQNRPSFFWSTENSRRKVIAPAAEILEALGIIPPQSPSSIMNLSAEPPRILVHSFSNGGAYSLITLGNIMASRGSLPSLETFRPPCAIILDSSPGGSGLSNAIHAFTTLIKNPIMRTAAKVLVCLLYVYGFFVGPFIGRRTALQKVLDGLYNPRVLPWVDERTPRLYVYSRADDMVPWDQVQQHAERTRGLGWDVRTEVFEDSPHVAHARAYPERYWHAVKSLWNDALVAAHVKGVLS</sequence>
<evidence type="ECO:0000256" key="6">
    <source>
        <dbReference type="ARBA" id="ARBA00034303"/>
    </source>
</evidence>
<protein>
    <recommendedName>
        <fullName evidence="10">DUF829-domain-containing protein</fullName>
    </recommendedName>
</protein>
<comment type="subcellular location">
    <subcellularLocation>
        <location evidence="6">Nucleus outer membrane</location>
        <topology evidence="6">Single-pass membrane protein</topology>
    </subcellularLocation>
</comment>
<dbReference type="PANTHER" id="PTHR12265:SF30">
    <property type="entry name" value="TRANSMEMBRANE PROTEIN 53"/>
    <property type="match status" value="1"/>
</dbReference>